<sequence length="45" mass="5086">MAKKPTVTYPKRGEIYLVSFEPTVGAEIKKTRSALILPYSLLFLD</sequence>
<protein>
    <submittedName>
        <fullName evidence="3">Type II toxin-antitoxin system PemK/MazF family toxin</fullName>
    </submittedName>
</protein>
<organism evidence="3 4">
    <name type="scientific">Plectonema cf. radiosum LEGE 06105</name>
    <dbReference type="NCBI Taxonomy" id="945769"/>
    <lineage>
        <taxon>Bacteria</taxon>
        <taxon>Bacillati</taxon>
        <taxon>Cyanobacteriota</taxon>
        <taxon>Cyanophyceae</taxon>
        <taxon>Oscillatoriophycideae</taxon>
        <taxon>Oscillatoriales</taxon>
        <taxon>Microcoleaceae</taxon>
        <taxon>Plectonema</taxon>
    </lineage>
</organism>
<comment type="caution">
    <text evidence="3">The sequence shown here is derived from an EMBL/GenBank/DDBJ whole genome shotgun (WGS) entry which is preliminary data.</text>
</comment>
<evidence type="ECO:0000256" key="1">
    <source>
        <dbReference type="ARBA" id="ARBA00007521"/>
    </source>
</evidence>
<evidence type="ECO:0000313" key="3">
    <source>
        <dbReference type="EMBL" id="MBE9215645.1"/>
    </source>
</evidence>
<dbReference type="Gene3D" id="2.30.30.110">
    <property type="match status" value="1"/>
</dbReference>
<dbReference type="Proteomes" id="UP000620559">
    <property type="component" value="Unassembled WGS sequence"/>
</dbReference>
<dbReference type="InterPro" id="IPR011067">
    <property type="entry name" value="Plasmid_toxin/cell-grow_inhib"/>
</dbReference>
<name>A0A8J7F7N4_9CYAN</name>
<proteinExistence type="inferred from homology"/>
<evidence type="ECO:0000256" key="2">
    <source>
        <dbReference type="ARBA" id="ARBA00022649"/>
    </source>
</evidence>
<dbReference type="RefSeq" id="WP_193923809.1">
    <property type="nucleotide sequence ID" value="NZ_JADEWL010000110.1"/>
</dbReference>
<evidence type="ECO:0000313" key="4">
    <source>
        <dbReference type="Proteomes" id="UP000620559"/>
    </source>
</evidence>
<gene>
    <name evidence="3" type="ORF">IQ247_23760</name>
</gene>
<dbReference type="InterPro" id="IPR003477">
    <property type="entry name" value="PemK-like"/>
</dbReference>
<dbReference type="AlphaFoldDB" id="A0A8J7F7N4"/>
<keyword evidence="4" id="KW-1185">Reference proteome</keyword>
<dbReference type="GO" id="GO:0003677">
    <property type="term" value="F:DNA binding"/>
    <property type="evidence" value="ECO:0007669"/>
    <property type="project" value="InterPro"/>
</dbReference>
<dbReference type="Pfam" id="PF02452">
    <property type="entry name" value="PemK_toxin"/>
    <property type="match status" value="1"/>
</dbReference>
<dbReference type="SUPFAM" id="SSF50118">
    <property type="entry name" value="Cell growth inhibitor/plasmid maintenance toxic component"/>
    <property type="match status" value="1"/>
</dbReference>
<dbReference type="EMBL" id="JADEWL010000110">
    <property type="protein sequence ID" value="MBE9215645.1"/>
    <property type="molecule type" value="Genomic_DNA"/>
</dbReference>
<keyword evidence="2" id="KW-1277">Toxin-antitoxin system</keyword>
<reference evidence="3" key="1">
    <citation type="submission" date="2020-10" db="EMBL/GenBank/DDBJ databases">
        <authorList>
            <person name="Castelo-Branco R."/>
            <person name="Eusebio N."/>
            <person name="Adriana R."/>
            <person name="Vieira A."/>
            <person name="Brugerolle De Fraissinette N."/>
            <person name="Rezende De Castro R."/>
            <person name="Schneider M.P."/>
            <person name="Vasconcelos V."/>
            <person name="Leao P.N."/>
        </authorList>
    </citation>
    <scope>NUCLEOTIDE SEQUENCE</scope>
    <source>
        <strain evidence="3">LEGE 06105</strain>
    </source>
</reference>
<comment type="similarity">
    <text evidence="1">Belongs to the PemK/MazF family.</text>
</comment>
<accession>A0A8J7F7N4</accession>